<comment type="caution">
    <text evidence="3">The sequence shown here is derived from an EMBL/GenBank/DDBJ whole genome shotgun (WGS) entry which is preliminary data.</text>
</comment>
<evidence type="ECO:0000256" key="2">
    <source>
        <dbReference type="SAM" id="Phobius"/>
    </source>
</evidence>
<keyword evidence="4" id="KW-1185">Reference proteome</keyword>
<dbReference type="EMBL" id="PYGA01000029">
    <property type="protein sequence ID" value="PSK88782.1"/>
    <property type="molecule type" value="Genomic_DNA"/>
</dbReference>
<dbReference type="InterPro" id="IPR005754">
    <property type="entry name" value="Sortase"/>
</dbReference>
<dbReference type="NCBIfam" id="NF033748">
    <property type="entry name" value="class_F_sortase"/>
    <property type="match status" value="1"/>
</dbReference>
<feature type="transmembrane region" description="Helical" evidence="2">
    <location>
        <begin position="15"/>
        <end position="37"/>
    </location>
</feature>
<dbReference type="AlphaFoldDB" id="A0A2P8CV02"/>
<organism evidence="3 4">
    <name type="scientific">Murinocardiopsis flavida</name>
    <dbReference type="NCBI Taxonomy" id="645275"/>
    <lineage>
        <taxon>Bacteria</taxon>
        <taxon>Bacillati</taxon>
        <taxon>Actinomycetota</taxon>
        <taxon>Actinomycetes</taxon>
        <taxon>Streptosporangiales</taxon>
        <taxon>Nocardiopsidaceae</taxon>
        <taxon>Murinocardiopsis</taxon>
    </lineage>
</organism>
<keyword evidence="2" id="KW-1133">Transmembrane helix</keyword>
<name>A0A2P8CV02_9ACTN</name>
<keyword evidence="2" id="KW-0812">Transmembrane</keyword>
<dbReference type="GO" id="GO:0016787">
    <property type="term" value="F:hydrolase activity"/>
    <property type="evidence" value="ECO:0007669"/>
    <property type="project" value="UniProtKB-KW"/>
</dbReference>
<sequence length="218" mass="22560">MLKEHARAAGIRRRAWIGAAAFAAIAAGAVLLGYALLPREGAPMPPAAMAETIAPASAGEPPAPMGASPPTRIRIPSLDVRADVIPLGLNDDGTVAVPTLAQVADTSWYKNGPTPGERGSSVILGHVDSDTGPAVFFGVGGMDRGDEIAVDREDGSTAVFAVEAGETVPKDDFPTERVYGDLDYPGLRLVTCGGAFDKKSGSYADNIVLYARLVDART</sequence>
<keyword evidence="1" id="KW-0378">Hydrolase</keyword>
<dbReference type="InterPro" id="IPR042001">
    <property type="entry name" value="Sortase_F"/>
</dbReference>
<reference evidence="3 4" key="1">
    <citation type="submission" date="2018-03" db="EMBL/GenBank/DDBJ databases">
        <title>Genomic Encyclopedia of Archaeal and Bacterial Type Strains, Phase II (KMG-II): from individual species to whole genera.</title>
        <authorList>
            <person name="Goeker M."/>
        </authorList>
    </citation>
    <scope>NUCLEOTIDE SEQUENCE [LARGE SCALE GENOMIC DNA]</scope>
    <source>
        <strain evidence="3 4">DSM 45312</strain>
    </source>
</reference>
<evidence type="ECO:0000313" key="4">
    <source>
        <dbReference type="Proteomes" id="UP000240542"/>
    </source>
</evidence>
<dbReference type="Pfam" id="PF04203">
    <property type="entry name" value="Sortase"/>
    <property type="match status" value="1"/>
</dbReference>
<dbReference type="Gene3D" id="2.40.260.10">
    <property type="entry name" value="Sortase"/>
    <property type="match status" value="1"/>
</dbReference>
<evidence type="ECO:0000313" key="3">
    <source>
        <dbReference type="EMBL" id="PSK88782.1"/>
    </source>
</evidence>
<dbReference type="Proteomes" id="UP000240542">
    <property type="component" value="Unassembled WGS sequence"/>
</dbReference>
<keyword evidence="2" id="KW-0472">Membrane</keyword>
<dbReference type="RefSeq" id="WP_106586430.1">
    <property type="nucleotide sequence ID" value="NZ_PYGA01000029.1"/>
</dbReference>
<dbReference type="CDD" id="cd05829">
    <property type="entry name" value="Sortase_F"/>
    <property type="match status" value="1"/>
</dbReference>
<accession>A0A2P8CV02</accession>
<protein>
    <submittedName>
        <fullName evidence="3">Sortase family protein</fullName>
    </submittedName>
</protein>
<dbReference type="InterPro" id="IPR023365">
    <property type="entry name" value="Sortase_dom-sf"/>
</dbReference>
<gene>
    <name evidence="3" type="ORF">CLV63_12971</name>
</gene>
<proteinExistence type="predicted"/>
<evidence type="ECO:0000256" key="1">
    <source>
        <dbReference type="ARBA" id="ARBA00022801"/>
    </source>
</evidence>
<dbReference type="SUPFAM" id="SSF63817">
    <property type="entry name" value="Sortase"/>
    <property type="match status" value="1"/>
</dbReference>